<dbReference type="InterPro" id="IPR014718">
    <property type="entry name" value="GH-type_carb-bd"/>
</dbReference>
<keyword evidence="7" id="KW-1185">Reference proteome</keyword>
<dbReference type="Gene3D" id="3.20.110.20">
    <property type="match status" value="1"/>
</dbReference>
<evidence type="ECO:0000259" key="4">
    <source>
        <dbReference type="Pfam" id="PF09094"/>
    </source>
</evidence>
<feature type="domain" description="Alpha-amylase/4-alpha-glucanotransferase central" evidence="4">
    <location>
        <begin position="289"/>
        <end position="367"/>
    </location>
</feature>
<dbReference type="STRING" id="1963862.B4O97_12400"/>
<dbReference type="InterPro" id="IPR004300">
    <property type="entry name" value="Glyco_hydro_57_N"/>
</dbReference>
<proteinExistence type="inferred from homology"/>
<evidence type="ECO:0000259" key="3">
    <source>
        <dbReference type="Pfam" id="PF03065"/>
    </source>
</evidence>
<dbReference type="RefSeq" id="WP_083051245.1">
    <property type="nucleotide sequence ID" value="NZ_MWQY01000013.1"/>
</dbReference>
<accession>A0A1Y1RW82</accession>
<evidence type="ECO:0000313" key="6">
    <source>
        <dbReference type="EMBL" id="ORC34436.1"/>
    </source>
</evidence>
<evidence type="ECO:0000256" key="2">
    <source>
        <dbReference type="ARBA" id="ARBA00023277"/>
    </source>
</evidence>
<dbReference type="InterPro" id="IPR015178">
    <property type="entry name" value="A-amylase/a-glucTrfase_central"/>
</dbReference>
<dbReference type="SUPFAM" id="SSF74650">
    <property type="entry name" value="Galactose mutarotase-like"/>
    <property type="match status" value="1"/>
</dbReference>
<sequence>MPIQKLVLGIRNSLPVGTSEEEFEENYQKVLKPFMTLLYNHPGVYLWNYFSGNLLEWLEERHPEFIMLLNDMSKRKQIELLGGVHYEAFLPLIPSPDRLGQIEYLTTFIRKRFGRRPRGGVLPGDVWEPSLASTLKSAGFDYILLPDSYFANAGCRGKELYMPCYTEDLGKNLIVYPVSTGLSGRIGTIDPGTFIDELSLIYRNTGTEVICLYLNPLGLQDWYDEFFSLLEERSNEMSTFRPVRCTRNLENLGKRYFSSVTFQSMMRWIERRPAGKDQEDLDASVLPAGSYRHFLTRYPEGNALYSKMMYTSLLVNQIRGDRSRKKTAREELWKAQCHSAYWHGRDGGIYRRAFRQAAYYSLLESEKVTKERGIFKPSIFTTDFDMDGNQEYLYRGTNINAYVHRFGGGLIELDYFPASWNYCATMARHEELYLNDELPTDSVPRYSFLDHISDRALVQEDLKHGVVPDIADLSRKVYEQDAFHRETREVKLKVDGSIKTEEGELPVVLHKQYSFKKNIFMVGYHLSTGAPNSREFYFNTELNFAFTSPGNLRIQLNENSAEGMTLLLEDRGINSRISLSCQTPFTWHSLPMNIPYLTEGGIVEEYQQHMLVLGWKILPDMEIPWTVEVQVKLDKI</sequence>
<dbReference type="SUPFAM" id="SSF88688">
    <property type="entry name" value="Families 57/38 glycoside transferase middle domain"/>
    <property type="match status" value="1"/>
</dbReference>
<dbReference type="InterPro" id="IPR011013">
    <property type="entry name" value="Gal_mutarotase_sf_dom"/>
</dbReference>
<dbReference type="OrthoDB" id="8476at2"/>
<gene>
    <name evidence="6" type="ORF">B4O97_12400</name>
</gene>
<dbReference type="Pfam" id="PF09095">
    <property type="entry name" value="AmyA-gluTrfs_C"/>
    <property type="match status" value="2"/>
</dbReference>
<dbReference type="InterPro" id="IPR028995">
    <property type="entry name" value="Glyco_hydro_57/38_cen_sf"/>
</dbReference>
<evidence type="ECO:0000256" key="1">
    <source>
        <dbReference type="ARBA" id="ARBA00006821"/>
    </source>
</evidence>
<dbReference type="Proteomes" id="UP000192343">
    <property type="component" value="Unassembled WGS sequence"/>
</dbReference>
<dbReference type="Pfam" id="PF03065">
    <property type="entry name" value="Glyco_hydro_57"/>
    <property type="match status" value="1"/>
</dbReference>
<protein>
    <recommendedName>
        <fullName evidence="8">Glycoside hydrolase family 57 N-terminal domain-containing protein</fullName>
    </recommendedName>
</protein>
<dbReference type="PANTHER" id="PTHR36306:SF1">
    <property type="entry name" value="ALPHA-AMYLASE-RELATED"/>
    <property type="match status" value="1"/>
</dbReference>
<dbReference type="PANTHER" id="PTHR36306">
    <property type="entry name" value="ALPHA-AMYLASE-RELATED-RELATED"/>
    <property type="match status" value="1"/>
</dbReference>
<dbReference type="AlphaFoldDB" id="A0A1Y1RW82"/>
<comment type="similarity">
    <text evidence="1">Belongs to the glycosyl hydrolase 57 family.</text>
</comment>
<organism evidence="6 7">
    <name type="scientific">Marispirochaeta aestuarii</name>
    <dbReference type="NCBI Taxonomy" id="1963862"/>
    <lineage>
        <taxon>Bacteria</taxon>
        <taxon>Pseudomonadati</taxon>
        <taxon>Spirochaetota</taxon>
        <taxon>Spirochaetia</taxon>
        <taxon>Spirochaetales</taxon>
        <taxon>Spirochaetaceae</taxon>
        <taxon>Marispirochaeta</taxon>
    </lineage>
</organism>
<reference evidence="6 7" key="1">
    <citation type="submission" date="2017-03" db="EMBL/GenBank/DDBJ databases">
        <title>Draft Genome sequence of Marispirochaeta sp. strain JC444.</title>
        <authorList>
            <person name="Shivani Y."/>
            <person name="Subhash Y."/>
            <person name="Sasikala C."/>
            <person name="Ramana C."/>
        </authorList>
    </citation>
    <scope>NUCLEOTIDE SEQUENCE [LARGE SCALE GENOMIC DNA]</scope>
    <source>
        <strain evidence="6 7">JC444</strain>
    </source>
</reference>
<dbReference type="InterPro" id="IPR052046">
    <property type="entry name" value="GH57_Enzymes"/>
</dbReference>
<comment type="caution">
    <text evidence="6">The sequence shown here is derived from an EMBL/GenBank/DDBJ whole genome shotgun (WGS) entry which is preliminary data.</text>
</comment>
<dbReference type="EMBL" id="MWQY01000013">
    <property type="protein sequence ID" value="ORC34436.1"/>
    <property type="molecule type" value="Genomic_DNA"/>
</dbReference>
<feature type="domain" description="Alpha-amylase/4-alpha-glucanotransferase C-terminal" evidence="5">
    <location>
        <begin position="383"/>
        <end position="433"/>
    </location>
</feature>
<dbReference type="Pfam" id="PF09094">
    <property type="entry name" value="AmyA-A_glucT_m"/>
    <property type="match status" value="1"/>
</dbReference>
<dbReference type="GO" id="GO:0005975">
    <property type="term" value="P:carbohydrate metabolic process"/>
    <property type="evidence" value="ECO:0007669"/>
    <property type="project" value="InterPro"/>
</dbReference>
<name>A0A1Y1RW82_9SPIO</name>
<feature type="domain" description="Glycoside hydrolase family 57 N-terminal" evidence="3">
    <location>
        <begin position="19"/>
        <end position="187"/>
    </location>
</feature>
<evidence type="ECO:0000259" key="5">
    <source>
        <dbReference type="Pfam" id="PF09095"/>
    </source>
</evidence>
<dbReference type="SUPFAM" id="SSF88713">
    <property type="entry name" value="Glycoside hydrolase/deacetylase"/>
    <property type="match status" value="1"/>
</dbReference>
<dbReference type="GO" id="GO:0003824">
    <property type="term" value="F:catalytic activity"/>
    <property type="evidence" value="ECO:0007669"/>
    <property type="project" value="InterPro"/>
</dbReference>
<feature type="domain" description="Alpha-amylase/4-alpha-glucanotransferase C-terminal" evidence="5">
    <location>
        <begin position="434"/>
        <end position="628"/>
    </location>
</feature>
<dbReference type="GO" id="GO:0030246">
    <property type="term" value="F:carbohydrate binding"/>
    <property type="evidence" value="ECO:0007669"/>
    <property type="project" value="InterPro"/>
</dbReference>
<evidence type="ECO:0000313" key="7">
    <source>
        <dbReference type="Proteomes" id="UP000192343"/>
    </source>
</evidence>
<dbReference type="InterPro" id="IPR011330">
    <property type="entry name" value="Glyco_hydro/deAcase_b/a-brl"/>
</dbReference>
<evidence type="ECO:0008006" key="8">
    <source>
        <dbReference type="Google" id="ProtNLM"/>
    </source>
</evidence>
<keyword evidence="2" id="KW-0119">Carbohydrate metabolism</keyword>
<dbReference type="InterPro" id="IPR015179">
    <property type="entry name" value="A-amylase/a-glucTrfase_C"/>
</dbReference>
<dbReference type="Gene3D" id="2.70.98.10">
    <property type="match status" value="1"/>
</dbReference>